<dbReference type="InterPro" id="IPR011993">
    <property type="entry name" value="PH-like_dom_sf"/>
</dbReference>
<dbReference type="InterPro" id="IPR042986">
    <property type="entry name" value="PLEKHS1"/>
</dbReference>
<dbReference type="GeneID" id="101733565"/>
<dbReference type="KEGG" id="xtr:101733565"/>
<protein>
    <submittedName>
        <fullName evidence="3 5">Pleckstrin homology domain-containing family S member 1-like</fullName>
    </submittedName>
</protein>
<feature type="region of interest" description="Disordered" evidence="1">
    <location>
        <begin position="300"/>
        <end position="339"/>
    </location>
</feature>
<evidence type="ECO:0000313" key="4">
    <source>
        <dbReference type="Proteomes" id="UP000008143"/>
    </source>
</evidence>
<feature type="compositionally biased region" description="Basic and acidic residues" evidence="1">
    <location>
        <begin position="326"/>
        <end position="339"/>
    </location>
</feature>
<dbReference type="OrthoDB" id="9900190at2759"/>
<dbReference type="Xenbase" id="XB-GENE-29087055">
    <property type="gene designation" value="LOC101733565"/>
</dbReference>
<feature type="domain" description="PH" evidence="2">
    <location>
        <begin position="12"/>
        <end position="128"/>
    </location>
</feature>
<gene>
    <name evidence="3 5 6" type="primary">LOC101733565</name>
</gene>
<dbReference type="Gene3D" id="2.30.29.30">
    <property type="entry name" value="Pleckstrin-homology domain (PH domain)/Phosphotyrosine-binding domain (PTB)"/>
    <property type="match status" value="1"/>
</dbReference>
<dbReference type="AlphaFoldDB" id="A0A803K642"/>
<dbReference type="GeneTree" id="ENSGT01070000257256"/>
<dbReference type="InterPro" id="IPR036034">
    <property type="entry name" value="PDZ_sf"/>
</dbReference>
<reference evidence="5" key="3">
    <citation type="submission" date="2025-04" db="UniProtKB">
        <authorList>
            <consortium name="RefSeq"/>
        </authorList>
    </citation>
    <scope>IDENTIFICATION</scope>
    <source>
        <strain evidence="5">Nigerian</strain>
        <tissue evidence="5">Liver and blood</tissue>
    </source>
</reference>
<feature type="compositionally biased region" description="Polar residues" evidence="1">
    <location>
        <begin position="245"/>
        <end position="270"/>
    </location>
</feature>
<dbReference type="Pfam" id="PF00169">
    <property type="entry name" value="PH"/>
    <property type="match status" value="1"/>
</dbReference>
<feature type="region of interest" description="Disordered" evidence="1">
    <location>
        <begin position="200"/>
        <end position="271"/>
    </location>
</feature>
<dbReference type="AGR" id="Xenbase:XB-GENE-29087055"/>
<dbReference type="RefSeq" id="XP_017945885.2">
    <property type="nucleotide sequence ID" value="XM_018090396.2"/>
</dbReference>
<dbReference type="SUPFAM" id="SSF50156">
    <property type="entry name" value="PDZ domain-like"/>
    <property type="match status" value="1"/>
</dbReference>
<dbReference type="PANTHER" id="PTHR47014">
    <property type="entry name" value="PLECKSTRIN HOMOLOGY DOMAIN-CONTAINING FAMILY S MEMBER 1"/>
    <property type="match status" value="1"/>
</dbReference>
<evidence type="ECO:0000256" key="1">
    <source>
        <dbReference type="SAM" id="MobiDB-lite"/>
    </source>
</evidence>
<accession>A0A803K642</accession>
<dbReference type="Proteomes" id="UP000008143">
    <property type="component" value="Chromosome 7"/>
</dbReference>
<evidence type="ECO:0000259" key="2">
    <source>
        <dbReference type="PROSITE" id="PS50003"/>
    </source>
</evidence>
<proteinExistence type="predicted"/>
<name>A0A803K642_XENTR</name>
<dbReference type="PANTHER" id="PTHR47014:SF3">
    <property type="entry name" value="PLECKSTRIN HOMOLOGY DOMAIN-CONTAINING FAMILY S MEMBER 1-LIKE"/>
    <property type="match status" value="1"/>
</dbReference>
<evidence type="ECO:0000313" key="6">
    <source>
        <dbReference type="Xenbase" id="XB-GENE-29087055"/>
    </source>
</evidence>
<evidence type="ECO:0000313" key="3">
    <source>
        <dbReference type="Ensembl" id="ENSXETP00000115832"/>
    </source>
</evidence>
<sequence length="428" mass="48327">MSTKRLSQGSEEVIKRGCLIKSPPSSFIKGWKRREFKLCRSPDETYSLNYYSWDGATETRRGSINISEIQSITKGSASKEDLAATLKACRCSPENVLVVRTDKRTYFLADEDPNEIEDWYNHLTESVERIQSNNKRFIFPSPSSSISRPYTGPYSPHWDRTPINVFAYDFNQPSLMDNRIRPKSYPQSTYRSHGPIIDLKRWDPQADSSPSSEPFHLYEDIPPQLPPLPPKQKRGTVSDAAPSEPINQNTPPLPKVTQQMSNESSGFTDLSDTECDVSYMEMYSVIEKCKREIKQERDMECTDSREEANIPQGGQLIQTGTSPINKEQEPNDPQEKEVKVPKDQLQKYLDVEQVGECVCVCNWRGPSETPCLFSCGDRIHSINSIRLKSLEFFLQLLKSATNSEVTLTIIRDSNAAVLPTGGCSSAGS</sequence>
<reference evidence="3" key="2">
    <citation type="submission" date="2021-03" db="UniProtKB">
        <authorList>
            <consortium name="Ensembl"/>
        </authorList>
    </citation>
    <scope>IDENTIFICATION</scope>
</reference>
<evidence type="ECO:0000313" key="5">
    <source>
        <dbReference type="RefSeq" id="XP_017945885.2"/>
    </source>
</evidence>
<dbReference type="PROSITE" id="PS50003">
    <property type="entry name" value="PH_DOMAIN"/>
    <property type="match status" value="1"/>
</dbReference>
<dbReference type="SMART" id="SM00233">
    <property type="entry name" value="PH"/>
    <property type="match status" value="1"/>
</dbReference>
<organism evidence="3">
    <name type="scientific">Xenopus tropicalis</name>
    <name type="common">Western clawed frog</name>
    <name type="synonym">Silurana tropicalis</name>
    <dbReference type="NCBI Taxonomy" id="8364"/>
    <lineage>
        <taxon>Eukaryota</taxon>
        <taxon>Metazoa</taxon>
        <taxon>Chordata</taxon>
        <taxon>Craniata</taxon>
        <taxon>Vertebrata</taxon>
        <taxon>Euteleostomi</taxon>
        <taxon>Amphibia</taxon>
        <taxon>Batrachia</taxon>
        <taxon>Anura</taxon>
        <taxon>Pipoidea</taxon>
        <taxon>Pipidae</taxon>
        <taxon>Xenopodinae</taxon>
        <taxon>Xenopus</taxon>
        <taxon>Silurana</taxon>
    </lineage>
</organism>
<keyword evidence="4" id="KW-1185">Reference proteome</keyword>
<dbReference type="SUPFAM" id="SSF50729">
    <property type="entry name" value="PH domain-like"/>
    <property type="match status" value="1"/>
</dbReference>
<reference evidence="3" key="1">
    <citation type="journal article" date="2010" name="Science">
        <title>The genome of the Western clawed frog Xenopus tropicalis.</title>
        <authorList>
            <person name="Hellsten U."/>
            <person name="Harland R.M."/>
            <person name="Gilchrist M.J."/>
            <person name="Hendrix D."/>
            <person name="Jurka J."/>
            <person name="Kapitonov V."/>
            <person name="Ovcharenko I."/>
            <person name="Putnam N.H."/>
            <person name="Shu S."/>
            <person name="Taher L."/>
            <person name="Blitz I.L."/>
            <person name="Blumberg B."/>
            <person name="Dichmann D.S."/>
            <person name="Dubchak I."/>
            <person name="Amaya E."/>
            <person name="Detter J.C."/>
            <person name="Fletcher R."/>
            <person name="Gerhard D.S."/>
            <person name="Goodstein D."/>
            <person name="Graves T."/>
            <person name="Grigoriev I.V."/>
            <person name="Grimwood J."/>
            <person name="Kawashima T."/>
            <person name="Lindquist E."/>
            <person name="Lucas S.M."/>
            <person name="Mead P.E."/>
            <person name="Mitros T."/>
            <person name="Ogino H."/>
            <person name="Ohta Y."/>
            <person name="Poliakov A.V."/>
            <person name="Pollet N."/>
            <person name="Robert J."/>
            <person name="Salamov A."/>
            <person name="Sater A.K."/>
            <person name="Schmutz J."/>
            <person name="Terry A."/>
            <person name="Vize P.D."/>
            <person name="Warren W.C."/>
            <person name="Wells D."/>
            <person name="Wills A."/>
            <person name="Wilson R.K."/>
            <person name="Zimmerman L.B."/>
            <person name="Zorn A.M."/>
            <person name="Grainger R."/>
            <person name="Grammer T."/>
            <person name="Khokha M.K."/>
            <person name="Richardson P.M."/>
            <person name="Rokhsar D.S."/>
        </authorList>
    </citation>
    <scope>NUCLEOTIDE SEQUENCE [LARGE SCALE GENOMIC DNA]</scope>
    <source>
        <strain evidence="3">Nigerian</strain>
    </source>
</reference>
<feature type="compositionally biased region" description="Polar residues" evidence="1">
    <location>
        <begin position="315"/>
        <end position="325"/>
    </location>
</feature>
<dbReference type="Ensembl" id="ENSXETT00000121605">
    <property type="protein sequence ID" value="ENSXETP00000115832"/>
    <property type="gene ID" value="ENSXETG00000047470"/>
</dbReference>
<dbReference type="InterPro" id="IPR001849">
    <property type="entry name" value="PH_domain"/>
</dbReference>
<dbReference type="OMA" id="FREESIC"/>